<reference evidence="1 2" key="2">
    <citation type="journal article" date="2015" name="PLoS ONE">
        <title>Investigation of a Large Collection of Pseudomonas aeruginosa Bacteriophages Collected from a Single Environmental Source in Abidjan, Cote d'Ivoire.</title>
        <authorList>
            <person name="Essoh C."/>
            <person name="Latino L."/>
            <person name="Midoux C."/>
            <person name="Blouin Y."/>
            <person name="Loukou G."/>
            <person name="Nguetta S.P."/>
            <person name="Lathro S."/>
            <person name="Cablanmian A."/>
            <person name="Kouassi A.K."/>
            <person name="Vergnaud G."/>
            <person name="Pourcel C."/>
        </authorList>
    </citation>
    <scope>NUCLEOTIDE SEQUENCE [LARGE SCALE GENOMIC DNA]</scope>
</reference>
<dbReference type="Proteomes" id="UP000026986">
    <property type="component" value="Segment"/>
</dbReference>
<dbReference type="GeneID" id="19686713"/>
<gene>
    <name evidence="1" type="primary">ORF14</name>
</gene>
<dbReference type="RefSeq" id="YP_009044349.1">
    <property type="nucleotide sequence ID" value="NC_024381.1"/>
</dbReference>
<evidence type="ECO:0000313" key="1">
    <source>
        <dbReference type="EMBL" id="CDN96775.1"/>
    </source>
</evidence>
<protein>
    <submittedName>
        <fullName evidence="1">Virion protein</fullName>
    </submittedName>
</protein>
<dbReference type="KEGG" id="vg:19686713"/>
<keyword evidence="2" id="KW-1185">Reference proteome</keyword>
<name>A0A060RIP3_9CAUD</name>
<reference evidence="2" key="1">
    <citation type="submission" date="2014-02" db="EMBL/GenBank/DDBJ databases">
        <title>Evolution of Pseudomonas aeruginosa bacteriophages collected in Abidjan.</title>
        <authorList>
            <person name="Essoh C."/>
            <person name="Latino L."/>
            <person name="Blouin Y."/>
            <person name="Loukou G."/>
            <person name="Nguetta S.M."/>
            <person name="Lathro N.S."/>
            <person name="Cablanmian A."/>
            <person name="Kra A."/>
            <person name="Vergnaud G."/>
            <person name="Pourcel C."/>
        </authorList>
    </citation>
    <scope>NUCLEOTIDE SEQUENCE [LARGE SCALE GENOMIC DNA]</scope>
</reference>
<sequence length="126" mass="14028">MARFDAAIKTAQRLIAKNGEKVKWRVIEDAAPTDPNKPWEPGPALPDDKDVTVCFLPVDRQTQETFNFIKGTEVPKGSVMGLMGNVPFEPNLKDVVIRNGVELRLAYIDVLSPNGQKVLYTMVFQA</sequence>
<dbReference type="EMBL" id="HG962376">
    <property type="protein sequence ID" value="CDN96775.1"/>
    <property type="molecule type" value="Genomic_DNA"/>
</dbReference>
<proteinExistence type="predicted"/>
<organism evidence="1 2">
    <name type="scientific">Pseudomonas phage vB_PaeS_SCH_Ab26</name>
    <dbReference type="NCBI Taxonomy" id="1476390"/>
    <lineage>
        <taxon>Viruses</taxon>
        <taxon>Duplodnaviria</taxon>
        <taxon>Heunggongvirae</taxon>
        <taxon>Uroviricota</taxon>
        <taxon>Caudoviricetes</taxon>
        <taxon>Jondennisvirinae</taxon>
        <taxon>Septimatrevirus</taxon>
        <taxon>Septimatrevirus Ab26</taxon>
    </lineage>
</organism>
<evidence type="ECO:0000313" key="2">
    <source>
        <dbReference type="Proteomes" id="UP000026986"/>
    </source>
</evidence>
<dbReference type="OrthoDB" id="13844at10239"/>
<accession>A0A060RIP3</accession>